<comment type="subunit">
    <text evidence="7">The Tat system comprises two distinct complexes: a TatABC complex, containing multiple copies of TatA, TatB and TatC subunits, and a separate TatA complex, containing only TatA subunits. Substrates initially bind to the TatABC complex, which probably triggers association of the separate TatA complex to form the active translocon.</text>
</comment>
<protein>
    <recommendedName>
        <fullName evidence="7">Sec-independent protein translocase protein TatC</fullName>
    </recommendedName>
</protein>
<keyword evidence="3 7" id="KW-0653">Protein transport</keyword>
<dbReference type="GO" id="GO:0043953">
    <property type="term" value="P:protein transport by the Tat complex"/>
    <property type="evidence" value="ECO:0007669"/>
    <property type="project" value="UniProtKB-UniRule"/>
</dbReference>
<keyword evidence="10" id="KW-1185">Reference proteome</keyword>
<dbReference type="AlphaFoldDB" id="A0A938YLS2"/>
<reference evidence="9" key="1">
    <citation type="submission" date="2021-01" db="EMBL/GenBank/DDBJ databases">
        <title>KCTC 19127 draft genome.</title>
        <authorList>
            <person name="An D."/>
        </authorList>
    </citation>
    <scope>NUCLEOTIDE SEQUENCE</scope>
    <source>
        <strain evidence="9">KCTC 19127</strain>
    </source>
</reference>
<keyword evidence="6 7" id="KW-0472">Membrane</keyword>
<comment type="caution">
    <text evidence="9">The sequence shown here is derived from an EMBL/GenBank/DDBJ whole genome shotgun (WGS) entry which is preliminary data.</text>
</comment>
<evidence type="ECO:0000256" key="5">
    <source>
        <dbReference type="ARBA" id="ARBA00023010"/>
    </source>
</evidence>
<comment type="subcellular location">
    <subcellularLocation>
        <location evidence="7">Cell membrane</location>
        <topology evidence="7">Multi-pass membrane protein</topology>
    </subcellularLocation>
    <subcellularLocation>
        <location evidence="1">Membrane</location>
        <topology evidence="1">Multi-pass membrane protein</topology>
    </subcellularLocation>
</comment>
<dbReference type="PANTHER" id="PTHR30371">
    <property type="entry name" value="SEC-INDEPENDENT PROTEIN TRANSLOCASE PROTEIN TATC"/>
    <property type="match status" value="1"/>
</dbReference>
<name>A0A938YLS2_9ACTN</name>
<feature type="transmembrane region" description="Helical" evidence="7">
    <location>
        <begin position="14"/>
        <end position="34"/>
    </location>
</feature>
<feature type="compositionally biased region" description="Pro residues" evidence="8">
    <location>
        <begin position="321"/>
        <end position="332"/>
    </location>
</feature>
<evidence type="ECO:0000256" key="2">
    <source>
        <dbReference type="ARBA" id="ARBA00022692"/>
    </source>
</evidence>
<feature type="compositionally biased region" description="Low complexity" evidence="8">
    <location>
        <begin position="289"/>
        <end position="299"/>
    </location>
</feature>
<dbReference type="NCBIfam" id="TIGR00945">
    <property type="entry name" value="tatC"/>
    <property type="match status" value="1"/>
</dbReference>
<accession>A0A938YLS2</accession>
<feature type="transmembrane region" description="Helical" evidence="7">
    <location>
        <begin position="117"/>
        <end position="140"/>
    </location>
</feature>
<keyword evidence="2 7" id="KW-0812">Transmembrane</keyword>
<feature type="compositionally biased region" description="Pro residues" evidence="8">
    <location>
        <begin position="300"/>
        <end position="309"/>
    </location>
</feature>
<feature type="region of interest" description="Disordered" evidence="8">
    <location>
        <begin position="289"/>
        <end position="342"/>
    </location>
</feature>
<evidence type="ECO:0000256" key="3">
    <source>
        <dbReference type="ARBA" id="ARBA00022927"/>
    </source>
</evidence>
<feature type="transmembrane region" description="Helical" evidence="7">
    <location>
        <begin position="85"/>
        <end position="105"/>
    </location>
</feature>
<dbReference type="PRINTS" id="PR01840">
    <property type="entry name" value="TATCFAMILY"/>
</dbReference>
<proteinExistence type="inferred from homology"/>
<dbReference type="Proteomes" id="UP000663801">
    <property type="component" value="Unassembled WGS sequence"/>
</dbReference>
<sequence length="342" mass="35902">MSLMEHLYELRRRLFFAVLGLLLGGIVGFIWYSVTIPPIPTLGDIMIGPYCAVPSQYRADLTAGGDTCQLLATGPFSILQVRLKAALLAGAVISCPVWLYQLWAFVSPALYSKERRFAVTFVCTAAVLFAGGAVLAYIVIREGLVVLLGMGGDTAVAALEPDKYFSFLIAMLLIFGVSFELPLILIMLNFAGALPGAKLGQARRYAMFGLVVFAGLVVPGNDPITMLALAVSLCVLYEVAVQVSKVHDRRKERKLVAAGMGELDDDKASALPGATEAVGGVAPVAAPSPIVRPSAVTPTAQPPATPPPVTQTGVPQTGVTQPPPPPVPPAGPVRPDDLGDAT</sequence>
<dbReference type="EMBL" id="JAERWL010000003">
    <property type="protein sequence ID" value="MBM9475373.1"/>
    <property type="molecule type" value="Genomic_DNA"/>
</dbReference>
<evidence type="ECO:0000256" key="8">
    <source>
        <dbReference type="SAM" id="MobiDB-lite"/>
    </source>
</evidence>
<keyword evidence="7" id="KW-1003">Cell membrane</keyword>
<comment type="function">
    <text evidence="7">Part of the twin-arginine translocation (Tat) system that transports large folded proteins containing a characteristic twin-arginine motif in their signal peptide across membranes. Together with TatB, TatC is part of a receptor directly interacting with Tat signal peptides.</text>
</comment>
<keyword evidence="7" id="KW-0813">Transport</keyword>
<dbReference type="Pfam" id="PF00902">
    <property type="entry name" value="TatC"/>
    <property type="match status" value="1"/>
</dbReference>
<feature type="transmembrane region" description="Helical" evidence="7">
    <location>
        <begin position="224"/>
        <end position="244"/>
    </location>
</feature>
<evidence type="ECO:0000256" key="6">
    <source>
        <dbReference type="ARBA" id="ARBA00023136"/>
    </source>
</evidence>
<evidence type="ECO:0000256" key="1">
    <source>
        <dbReference type="ARBA" id="ARBA00004141"/>
    </source>
</evidence>
<organism evidence="9 10">
    <name type="scientific">Nakamurella flavida</name>
    <dbReference type="NCBI Taxonomy" id="363630"/>
    <lineage>
        <taxon>Bacteria</taxon>
        <taxon>Bacillati</taxon>
        <taxon>Actinomycetota</taxon>
        <taxon>Actinomycetes</taxon>
        <taxon>Nakamurellales</taxon>
        <taxon>Nakamurellaceae</taxon>
        <taxon>Nakamurella</taxon>
    </lineage>
</organism>
<dbReference type="GO" id="GO:0009977">
    <property type="term" value="F:proton motive force dependent protein transmembrane transporter activity"/>
    <property type="evidence" value="ECO:0007669"/>
    <property type="project" value="TreeGrafter"/>
</dbReference>
<evidence type="ECO:0000256" key="7">
    <source>
        <dbReference type="HAMAP-Rule" id="MF_00902"/>
    </source>
</evidence>
<gene>
    <name evidence="7 9" type="primary">tatC</name>
    <name evidence="9" type="ORF">JL107_02840</name>
</gene>
<dbReference type="GO" id="GO:0065002">
    <property type="term" value="P:intracellular protein transmembrane transport"/>
    <property type="evidence" value="ECO:0007669"/>
    <property type="project" value="TreeGrafter"/>
</dbReference>
<comment type="similarity">
    <text evidence="7">Belongs to the TatC family.</text>
</comment>
<evidence type="ECO:0000256" key="4">
    <source>
        <dbReference type="ARBA" id="ARBA00022989"/>
    </source>
</evidence>
<feature type="transmembrane region" description="Helical" evidence="7">
    <location>
        <begin position="202"/>
        <end position="218"/>
    </location>
</feature>
<dbReference type="HAMAP" id="MF_00902">
    <property type="entry name" value="TatC"/>
    <property type="match status" value="1"/>
</dbReference>
<keyword evidence="4 7" id="KW-1133">Transmembrane helix</keyword>
<dbReference type="InterPro" id="IPR002033">
    <property type="entry name" value="TatC"/>
</dbReference>
<keyword evidence="5 7" id="KW-0811">Translocation</keyword>
<evidence type="ECO:0000313" key="9">
    <source>
        <dbReference type="EMBL" id="MBM9475373.1"/>
    </source>
</evidence>
<dbReference type="PANTHER" id="PTHR30371:SF0">
    <property type="entry name" value="SEC-INDEPENDENT PROTEIN TRANSLOCASE PROTEIN TATC, CHLOROPLASTIC-RELATED"/>
    <property type="match status" value="1"/>
</dbReference>
<evidence type="ECO:0000313" key="10">
    <source>
        <dbReference type="Proteomes" id="UP000663801"/>
    </source>
</evidence>
<feature type="transmembrane region" description="Helical" evidence="7">
    <location>
        <begin position="164"/>
        <end position="190"/>
    </location>
</feature>
<dbReference type="GO" id="GO:0033281">
    <property type="term" value="C:TAT protein transport complex"/>
    <property type="evidence" value="ECO:0007669"/>
    <property type="project" value="UniProtKB-UniRule"/>
</dbReference>
<feature type="compositionally biased region" description="Low complexity" evidence="8">
    <location>
        <begin position="310"/>
        <end position="320"/>
    </location>
</feature>